<dbReference type="RefSeq" id="WP_344870191.1">
    <property type="nucleotide sequence ID" value="NZ_BAABDW010000070.1"/>
</dbReference>
<reference evidence="2" key="1">
    <citation type="submission" date="2022-07" db="EMBL/GenBank/DDBJ databases">
        <title>Complete Genome Sequence of the Radioresistant Bacterium Deinococcus aetherius ST0316, Isolated from the Air Dust collected in Lower Stratosphere above Japan.</title>
        <authorList>
            <person name="Satoh K."/>
            <person name="Hagiwara K."/>
            <person name="Katsumata K."/>
            <person name="Kubo A."/>
            <person name="Yokobori S."/>
            <person name="Yamagishi A."/>
            <person name="Oono Y."/>
            <person name="Narumi I."/>
        </authorList>
    </citation>
    <scope>NUCLEOTIDE SEQUENCE</scope>
    <source>
        <strain evidence="2">ST0316</strain>
        <plasmid evidence="2">pDAETH-1</plasmid>
    </source>
</reference>
<sequence length="114" mass="12452">MPRPGHSPYAALRQWINLFVDFLATKHGLAASMQPGDANYQALHPSFLNRLVPVCAALLEATVEADEIHPEIEASARMRGVAACVSVPSTPTTRPVVWLTCSSSDCAKWKRRPV</sequence>
<dbReference type="EMBL" id="AP026561">
    <property type="protein sequence ID" value="BDP43301.1"/>
    <property type="molecule type" value="Genomic_DNA"/>
</dbReference>
<protein>
    <recommendedName>
        <fullName evidence="1">Transcriptional regulator SbtR-like C-terminal domain-containing protein</fullName>
    </recommendedName>
</protein>
<proteinExistence type="predicted"/>
<accession>A0ABN6RNF9</accession>
<keyword evidence="3" id="KW-1185">Reference proteome</keyword>
<gene>
    <name evidence="2" type="ORF">DAETH_32700</name>
</gene>
<dbReference type="InterPro" id="IPR049445">
    <property type="entry name" value="TetR_SbtR-like_C"/>
</dbReference>
<dbReference type="Gene3D" id="1.10.357.10">
    <property type="entry name" value="Tetracycline Repressor, domain 2"/>
    <property type="match status" value="1"/>
</dbReference>
<feature type="domain" description="Transcriptional regulator SbtR-like C-terminal" evidence="1">
    <location>
        <begin position="8"/>
        <end position="89"/>
    </location>
</feature>
<keyword evidence="2" id="KW-0614">Plasmid</keyword>
<organism evidence="2 3">
    <name type="scientific">Deinococcus aetherius</name>
    <dbReference type="NCBI Taxonomy" id="200252"/>
    <lineage>
        <taxon>Bacteria</taxon>
        <taxon>Thermotogati</taxon>
        <taxon>Deinococcota</taxon>
        <taxon>Deinococci</taxon>
        <taxon>Deinococcales</taxon>
        <taxon>Deinococcaceae</taxon>
        <taxon>Deinococcus</taxon>
    </lineage>
</organism>
<name>A0ABN6RNF9_9DEIO</name>
<dbReference type="Pfam" id="PF21597">
    <property type="entry name" value="TetR_C_43"/>
    <property type="match status" value="1"/>
</dbReference>
<evidence type="ECO:0000259" key="1">
    <source>
        <dbReference type="Pfam" id="PF21597"/>
    </source>
</evidence>
<geneLocation type="plasmid" evidence="2 3">
    <name>pDAETH-1</name>
</geneLocation>
<evidence type="ECO:0000313" key="3">
    <source>
        <dbReference type="Proteomes" id="UP001064971"/>
    </source>
</evidence>
<evidence type="ECO:0000313" key="2">
    <source>
        <dbReference type="EMBL" id="BDP43301.1"/>
    </source>
</evidence>
<dbReference type="Proteomes" id="UP001064971">
    <property type="component" value="Plasmid pDAETH-1"/>
</dbReference>